<evidence type="ECO:0000256" key="2">
    <source>
        <dbReference type="ARBA" id="ARBA00034078"/>
    </source>
</evidence>
<dbReference type="SUPFAM" id="SSF46785">
    <property type="entry name" value="Winged helix' DNA-binding domain"/>
    <property type="match status" value="1"/>
</dbReference>
<dbReference type="GO" id="GO:0003700">
    <property type="term" value="F:DNA-binding transcription factor activity"/>
    <property type="evidence" value="ECO:0007669"/>
    <property type="project" value="TreeGrafter"/>
</dbReference>
<keyword evidence="5" id="KW-1185">Reference proteome</keyword>
<reference evidence="4 5" key="1">
    <citation type="submission" date="2016-10" db="EMBL/GenBank/DDBJ databases">
        <authorList>
            <person name="de Groot N.N."/>
        </authorList>
    </citation>
    <scope>NUCLEOTIDE SEQUENCE [LARGE SCALE GENOMIC DNA]</scope>
    <source>
        <strain evidence="4 5">CGMCC 1.7727</strain>
    </source>
</reference>
<dbReference type="Pfam" id="PF02082">
    <property type="entry name" value="Rrf2"/>
    <property type="match status" value="1"/>
</dbReference>
<organism evidence="4 5">
    <name type="scientific">Gracilibacillus ureilyticus</name>
    <dbReference type="NCBI Taxonomy" id="531814"/>
    <lineage>
        <taxon>Bacteria</taxon>
        <taxon>Bacillati</taxon>
        <taxon>Bacillota</taxon>
        <taxon>Bacilli</taxon>
        <taxon>Bacillales</taxon>
        <taxon>Bacillaceae</taxon>
        <taxon>Gracilibacillus</taxon>
    </lineage>
</organism>
<evidence type="ECO:0000313" key="4">
    <source>
        <dbReference type="EMBL" id="SES15152.1"/>
    </source>
</evidence>
<proteinExistence type="predicted"/>
<protein>
    <recommendedName>
        <fullName evidence="3">HTH-type transcriptional regulator NsrR</fullName>
    </recommendedName>
</protein>
<dbReference type="Proteomes" id="UP000199687">
    <property type="component" value="Unassembled WGS sequence"/>
</dbReference>
<evidence type="ECO:0000256" key="1">
    <source>
        <dbReference type="ARBA" id="ARBA00023125"/>
    </source>
</evidence>
<name>A0A1H9V0F7_9BACI</name>
<dbReference type="OrthoDB" id="9795923at2"/>
<dbReference type="GO" id="GO:0003677">
    <property type="term" value="F:DNA binding"/>
    <property type="evidence" value="ECO:0007669"/>
    <property type="project" value="UniProtKB-KW"/>
</dbReference>
<gene>
    <name evidence="4" type="ORF">SAMN04487944_12071</name>
</gene>
<sequence length="144" mass="16472">MRLKKYTDYALRVLIYTATKKEEKASIKEIADTFFISTEHVRKVVHQLSVNEYIETTRGRNGGITLAKQPGDINIGSVIRLMENDFYMLECFDGGHNQCVITSACKLRHVIGSAMQAFFQILDSYTLDDLIENKDELRELMGTE</sequence>
<dbReference type="PROSITE" id="PS51197">
    <property type="entry name" value="HTH_RRF2_2"/>
    <property type="match status" value="1"/>
</dbReference>
<comment type="cofactor">
    <cofactor evidence="2">
        <name>[2Fe-2S] cluster</name>
        <dbReference type="ChEBI" id="CHEBI:190135"/>
    </cofactor>
</comment>
<dbReference type="InterPro" id="IPR036390">
    <property type="entry name" value="WH_DNA-bd_sf"/>
</dbReference>
<accession>A0A1H9V0F7</accession>
<dbReference type="STRING" id="531814.SAMN04487944_12071"/>
<evidence type="ECO:0000256" key="3">
    <source>
        <dbReference type="ARBA" id="ARBA00040173"/>
    </source>
</evidence>
<dbReference type="GO" id="GO:0005829">
    <property type="term" value="C:cytosol"/>
    <property type="evidence" value="ECO:0007669"/>
    <property type="project" value="TreeGrafter"/>
</dbReference>
<dbReference type="PANTHER" id="PTHR33221:SF4">
    <property type="entry name" value="HTH-TYPE TRANSCRIPTIONAL REPRESSOR NSRR"/>
    <property type="match status" value="1"/>
</dbReference>
<dbReference type="NCBIfam" id="TIGR00738">
    <property type="entry name" value="rrf2_super"/>
    <property type="match status" value="1"/>
</dbReference>
<dbReference type="EMBL" id="FOGL01000020">
    <property type="protein sequence ID" value="SES15152.1"/>
    <property type="molecule type" value="Genomic_DNA"/>
</dbReference>
<keyword evidence="1" id="KW-0238">DNA-binding</keyword>
<dbReference type="InterPro" id="IPR036388">
    <property type="entry name" value="WH-like_DNA-bd_sf"/>
</dbReference>
<dbReference type="Gene3D" id="1.10.10.10">
    <property type="entry name" value="Winged helix-like DNA-binding domain superfamily/Winged helix DNA-binding domain"/>
    <property type="match status" value="1"/>
</dbReference>
<dbReference type="PANTHER" id="PTHR33221">
    <property type="entry name" value="WINGED HELIX-TURN-HELIX TRANSCRIPTIONAL REGULATOR, RRF2 FAMILY"/>
    <property type="match status" value="1"/>
</dbReference>
<dbReference type="InterPro" id="IPR000944">
    <property type="entry name" value="Tscrpt_reg_Rrf2"/>
</dbReference>
<evidence type="ECO:0000313" key="5">
    <source>
        <dbReference type="Proteomes" id="UP000199687"/>
    </source>
</evidence>
<dbReference type="RefSeq" id="WP_089743274.1">
    <property type="nucleotide sequence ID" value="NZ_FOGL01000020.1"/>
</dbReference>
<dbReference type="AlphaFoldDB" id="A0A1H9V0F7"/>